<dbReference type="GO" id="GO:0005783">
    <property type="term" value="C:endoplasmic reticulum"/>
    <property type="evidence" value="ECO:0007669"/>
    <property type="project" value="TreeGrafter"/>
</dbReference>
<dbReference type="OrthoDB" id="10250458at2759"/>
<dbReference type="EMBL" id="JANBUW010000008">
    <property type="protein sequence ID" value="KAJ2851833.1"/>
    <property type="molecule type" value="Genomic_DNA"/>
</dbReference>
<proteinExistence type="inferred from homology"/>
<evidence type="ECO:0000313" key="5">
    <source>
        <dbReference type="Proteomes" id="UP001139887"/>
    </source>
</evidence>
<dbReference type="InterPro" id="IPR011989">
    <property type="entry name" value="ARM-like"/>
</dbReference>
<dbReference type="AlphaFoldDB" id="A0A9W8ICZ5"/>
<dbReference type="PANTHER" id="PTHR19316">
    <property type="entry name" value="PROTEIN FOLDING REGULATOR"/>
    <property type="match status" value="1"/>
</dbReference>
<sequence length="304" mass="32758">MESLLKWAVLNGANINKATASEDAPARSSTDPAPQPLDPAVLDVILGKPASVQMTECMEAVENPETPLDAREIALDDLEMLVENIDNAQNLEPLNLWPRIIKLFADPEPSIRIGALWVGGTAVQHNPKAQLAFTAHGGLQRALEVLKQDDALVRTKALYCVSSFIRANVQGLTEFIANEGLSVLLKAIENGSSPLRQKTFFLLRSLIDEALDTESPEELRPGMSLPNAIAEMGFVAASAAAIKEMASDENAQAAYEQAVEFLVVLGKIDSGLKAIKACADLSIAVESAKSRFPEVDTKELDQMI</sequence>
<gene>
    <name evidence="4" type="primary">FES1</name>
    <name evidence="4" type="ORF">IWW36_000794</name>
</gene>
<comment type="similarity">
    <text evidence="1">Belongs to the FES1 family.</text>
</comment>
<organism evidence="4 5">
    <name type="scientific">Coemansia brasiliensis</name>
    <dbReference type="NCBI Taxonomy" id="2650707"/>
    <lineage>
        <taxon>Eukaryota</taxon>
        <taxon>Fungi</taxon>
        <taxon>Fungi incertae sedis</taxon>
        <taxon>Zoopagomycota</taxon>
        <taxon>Kickxellomycotina</taxon>
        <taxon>Kickxellomycetes</taxon>
        <taxon>Kickxellales</taxon>
        <taxon>Kickxellaceae</taxon>
        <taxon>Coemansia</taxon>
    </lineage>
</organism>
<protein>
    <submittedName>
        <fullName evidence="4">Hsp70 nucleotide exchange factor fes1</fullName>
    </submittedName>
</protein>
<evidence type="ECO:0000259" key="3">
    <source>
        <dbReference type="Pfam" id="PF08609"/>
    </source>
</evidence>
<comment type="caution">
    <text evidence="4">The sequence shown here is derived from an EMBL/GenBank/DDBJ whole genome shotgun (WGS) entry which is preliminary data.</text>
</comment>
<dbReference type="InterPro" id="IPR016024">
    <property type="entry name" value="ARM-type_fold"/>
</dbReference>
<keyword evidence="5" id="KW-1185">Reference proteome</keyword>
<dbReference type="InterPro" id="IPR050693">
    <property type="entry name" value="Hsp70_NEF-Inhibitors"/>
</dbReference>
<dbReference type="Pfam" id="PF08609">
    <property type="entry name" value="Fes1"/>
    <property type="match status" value="1"/>
</dbReference>
<accession>A0A9W8ICZ5</accession>
<feature type="domain" description="Nucleotide exchange factor Fes1" evidence="3">
    <location>
        <begin position="1"/>
        <end position="91"/>
    </location>
</feature>
<dbReference type="Proteomes" id="UP001139887">
    <property type="component" value="Unassembled WGS sequence"/>
</dbReference>
<evidence type="ECO:0000256" key="2">
    <source>
        <dbReference type="ARBA" id="ARBA00022737"/>
    </source>
</evidence>
<dbReference type="Gene3D" id="1.25.10.10">
    <property type="entry name" value="Leucine-rich Repeat Variant"/>
    <property type="match status" value="1"/>
</dbReference>
<reference evidence="4" key="1">
    <citation type="submission" date="2022-07" db="EMBL/GenBank/DDBJ databases">
        <title>Phylogenomic reconstructions and comparative analyses of Kickxellomycotina fungi.</title>
        <authorList>
            <person name="Reynolds N.K."/>
            <person name="Stajich J.E."/>
            <person name="Barry K."/>
            <person name="Grigoriev I.V."/>
            <person name="Crous P."/>
            <person name="Smith M.E."/>
        </authorList>
    </citation>
    <scope>NUCLEOTIDE SEQUENCE</scope>
    <source>
        <strain evidence="4">NRRL 1566</strain>
    </source>
</reference>
<dbReference type="GO" id="GO:0000774">
    <property type="term" value="F:adenyl-nucleotide exchange factor activity"/>
    <property type="evidence" value="ECO:0007669"/>
    <property type="project" value="TreeGrafter"/>
</dbReference>
<evidence type="ECO:0000256" key="1">
    <source>
        <dbReference type="ARBA" id="ARBA00011045"/>
    </source>
</evidence>
<keyword evidence="2" id="KW-0677">Repeat</keyword>
<dbReference type="InterPro" id="IPR013918">
    <property type="entry name" value="Nucleotide_exch_fac_Fes1"/>
</dbReference>
<dbReference type="SUPFAM" id="SSF48371">
    <property type="entry name" value="ARM repeat"/>
    <property type="match status" value="1"/>
</dbReference>
<name>A0A9W8ICZ5_9FUNG</name>
<evidence type="ECO:0000313" key="4">
    <source>
        <dbReference type="EMBL" id="KAJ2851833.1"/>
    </source>
</evidence>
<dbReference type="PANTHER" id="PTHR19316:SF18">
    <property type="entry name" value="HSP70-BINDING PROTEIN 1"/>
    <property type="match status" value="1"/>
</dbReference>